<keyword evidence="1" id="KW-0812">Transmembrane</keyword>
<feature type="transmembrane region" description="Helical" evidence="1">
    <location>
        <begin position="6"/>
        <end position="34"/>
    </location>
</feature>
<evidence type="ECO:0000313" key="3">
    <source>
        <dbReference type="Proteomes" id="UP001174934"/>
    </source>
</evidence>
<keyword evidence="1" id="KW-0472">Membrane</keyword>
<keyword evidence="1" id="KW-1133">Transmembrane helix</keyword>
<gene>
    <name evidence="2" type="ORF">B0T17DRAFT_542921</name>
</gene>
<dbReference type="EMBL" id="JAULSR010000008">
    <property type="protein sequence ID" value="KAK0613128.1"/>
    <property type="molecule type" value="Genomic_DNA"/>
</dbReference>
<evidence type="ECO:0000256" key="1">
    <source>
        <dbReference type="SAM" id="Phobius"/>
    </source>
</evidence>
<keyword evidence="3" id="KW-1185">Reference proteome</keyword>
<comment type="caution">
    <text evidence="2">The sequence shown here is derived from an EMBL/GenBank/DDBJ whole genome shotgun (WGS) entry which is preliminary data.</text>
</comment>
<accession>A0AA39U5Z2</accession>
<protein>
    <submittedName>
        <fullName evidence="2">Uncharacterized protein</fullName>
    </submittedName>
</protein>
<evidence type="ECO:0000313" key="2">
    <source>
        <dbReference type="EMBL" id="KAK0613128.1"/>
    </source>
</evidence>
<dbReference type="Proteomes" id="UP001174934">
    <property type="component" value="Unassembled WGS sequence"/>
</dbReference>
<reference evidence="2" key="1">
    <citation type="submission" date="2023-06" db="EMBL/GenBank/DDBJ databases">
        <title>Genome-scale phylogeny and comparative genomics of the fungal order Sordariales.</title>
        <authorList>
            <consortium name="Lawrence Berkeley National Laboratory"/>
            <person name="Hensen N."/>
            <person name="Bonometti L."/>
            <person name="Westerberg I."/>
            <person name="Brannstrom I.O."/>
            <person name="Guillou S."/>
            <person name="Cros-Aarteil S."/>
            <person name="Calhoun S."/>
            <person name="Haridas S."/>
            <person name="Kuo A."/>
            <person name="Mondo S."/>
            <person name="Pangilinan J."/>
            <person name="Riley R."/>
            <person name="LaButti K."/>
            <person name="Andreopoulos B."/>
            <person name="Lipzen A."/>
            <person name="Chen C."/>
            <person name="Yanf M."/>
            <person name="Daum C."/>
            <person name="Ng V."/>
            <person name="Clum A."/>
            <person name="Steindorff A."/>
            <person name="Ohm R."/>
            <person name="Martin F."/>
            <person name="Silar P."/>
            <person name="Natvig D."/>
            <person name="Lalanne C."/>
            <person name="Gautier V."/>
            <person name="Ament-velasquez S.L."/>
            <person name="Kruys A."/>
            <person name="Hutchinson M.I."/>
            <person name="Powell A.J."/>
            <person name="Barry K."/>
            <person name="Miller A.N."/>
            <person name="Grigoriev I.V."/>
            <person name="Debuchy R."/>
            <person name="Gladieux P."/>
            <person name="Thoren M.H."/>
            <person name="Johannesson H."/>
        </authorList>
    </citation>
    <scope>NUCLEOTIDE SEQUENCE</scope>
    <source>
        <strain evidence="2">SMH3391-2</strain>
    </source>
</reference>
<organism evidence="2 3">
    <name type="scientific">Bombardia bombarda</name>
    <dbReference type="NCBI Taxonomy" id="252184"/>
    <lineage>
        <taxon>Eukaryota</taxon>
        <taxon>Fungi</taxon>
        <taxon>Dikarya</taxon>
        <taxon>Ascomycota</taxon>
        <taxon>Pezizomycotina</taxon>
        <taxon>Sordariomycetes</taxon>
        <taxon>Sordariomycetidae</taxon>
        <taxon>Sordariales</taxon>
        <taxon>Lasiosphaeriaceae</taxon>
        <taxon>Bombardia</taxon>
    </lineage>
</organism>
<sequence>MRDEILWFVIFFMAIDSYRFTGLLLFLSAVLWSIKPLLSCILRVCVLSCAHLHLGVRRWLCWWTVAEERHHGRCWGLARIVIDVPRRLGPGGSIQSLRHPKWHNLALSVFE</sequence>
<name>A0AA39U5Z2_9PEZI</name>
<dbReference type="AlphaFoldDB" id="A0AA39U5Z2"/>
<proteinExistence type="predicted"/>